<evidence type="ECO:0000313" key="1">
    <source>
        <dbReference type="EMBL" id="MBB4945010.1"/>
    </source>
</evidence>
<dbReference type="SUPFAM" id="SSF53474">
    <property type="entry name" value="alpha/beta-Hydrolases"/>
    <property type="match status" value="1"/>
</dbReference>
<name>A0A7W7S6Y6_9ACTN</name>
<sequence>MADPIAGLPYWEVRFDQDGHLLDDGGLVAGLPGTGVHELFVFSHGWNNSDTGARNLYHYTFDELSHQIDQFAPAWQGKVGVVGVFWPSLLFPEDAPDTPSTPSTPAELAAALAPGLAAPQQNTLARITDLLEQQPQDPQQLANCHELLADLVTSPALADEDKGQQTVLTKPTEEVFSTLAGLASEQGDAQGLPNPFKLLWRGAREALRTASYYEMKNRAGVIGRNGLGPLLGKVAGNGLRVHLMGHSFGARLVSFALPGLPEGIGSPVASLFLIQGAFSHFSFAAPIPIDHGHQGFLAPYFDRVAGPLQSTFSLGDRAVGWWYPAASMLSNEDDQAASDLTYRWGGMGHDGFQQDGAEQFDLRPAGTAYPLQASQFYRLRGDEIISKDQSPFSGAHSDIKHPEVVWSALAGATTGVQLAA</sequence>
<evidence type="ECO:0000313" key="2">
    <source>
        <dbReference type="Proteomes" id="UP000573327"/>
    </source>
</evidence>
<dbReference type="RefSeq" id="WP_184911343.1">
    <property type="nucleotide sequence ID" value="NZ_JACHJR010000001.1"/>
</dbReference>
<proteinExistence type="predicted"/>
<evidence type="ECO:0008006" key="3">
    <source>
        <dbReference type="Google" id="ProtNLM"/>
    </source>
</evidence>
<keyword evidence="2" id="KW-1185">Reference proteome</keyword>
<gene>
    <name evidence="1" type="ORF">F4556_000545</name>
</gene>
<organism evidence="1 2">
    <name type="scientific">Kitasatospora gansuensis</name>
    <dbReference type="NCBI Taxonomy" id="258050"/>
    <lineage>
        <taxon>Bacteria</taxon>
        <taxon>Bacillati</taxon>
        <taxon>Actinomycetota</taxon>
        <taxon>Actinomycetes</taxon>
        <taxon>Kitasatosporales</taxon>
        <taxon>Streptomycetaceae</taxon>
        <taxon>Kitasatospora</taxon>
    </lineage>
</organism>
<dbReference type="EMBL" id="JACHJR010000001">
    <property type="protein sequence ID" value="MBB4945010.1"/>
    <property type="molecule type" value="Genomic_DNA"/>
</dbReference>
<accession>A0A7W7S6Y6</accession>
<dbReference type="AlphaFoldDB" id="A0A7W7S6Y6"/>
<protein>
    <recommendedName>
        <fullName evidence="3">Serine-threonine protein kinase</fullName>
    </recommendedName>
</protein>
<reference evidence="1 2" key="1">
    <citation type="submission" date="2020-08" db="EMBL/GenBank/DDBJ databases">
        <title>Sequencing the genomes of 1000 actinobacteria strains.</title>
        <authorList>
            <person name="Klenk H.-P."/>
        </authorList>
    </citation>
    <scope>NUCLEOTIDE SEQUENCE [LARGE SCALE GENOMIC DNA]</scope>
    <source>
        <strain evidence="1 2">DSM 44786</strain>
    </source>
</reference>
<comment type="caution">
    <text evidence="1">The sequence shown here is derived from an EMBL/GenBank/DDBJ whole genome shotgun (WGS) entry which is preliminary data.</text>
</comment>
<dbReference type="Proteomes" id="UP000573327">
    <property type="component" value="Unassembled WGS sequence"/>
</dbReference>
<dbReference type="InterPro" id="IPR029058">
    <property type="entry name" value="AB_hydrolase_fold"/>
</dbReference>